<protein>
    <recommendedName>
        <fullName evidence="10">Autoinducer 2 import system permease protein LsrC</fullName>
    </recommendedName>
</protein>
<comment type="subcellular location">
    <subcellularLocation>
        <location evidence="1">Cell membrane</location>
        <topology evidence="1">Multi-pass membrane protein</topology>
    </subcellularLocation>
</comment>
<evidence type="ECO:0000256" key="10">
    <source>
        <dbReference type="ARBA" id="ARBA00039382"/>
    </source>
</evidence>
<dbReference type="CDD" id="cd06579">
    <property type="entry name" value="TM_PBP1_transp_AraH_like"/>
    <property type="match status" value="1"/>
</dbReference>
<dbReference type="STRING" id="649638.Trad_1142"/>
<evidence type="ECO:0000256" key="1">
    <source>
        <dbReference type="ARBA" id="ARBA00004651"/>
    </source>
</evidence>
<dbReference type="GO" id="GO:0005886">
    <property type="term" value="C:plasma membrane"/>
    <property type="evidence" value="ECO:0007669"/>
    <property type="project" value="UniProtKB-SubCell"/>
</dbReference>
<feature type="transmembrane region" description="Helical" evidence="11">
    <location>
        <begin position="149"/>
        <end position="172"/>
    </location>
</feature>
<dbReference type="EMBL" id="CP002049">
    <property type="protein sequence ID" value="ADI14267.1"/>
    <property type="molecule type" value="Genomic_DNA"/>
</dbReference>
<evidence type="ECO:0000313" key="12">
    <source>
        <dbReference type="EMBL" id="ADI14267.1"/>
    </source>
</evidence>
<dbReference type="Proteomes" id="UP000000379">
    <property type="component" value="Chromosome"/>
</dbReference>
<evidence type="ECO:0000256" key="6">
    <source>
        <dbReference type="ARBA" id="ARBA00022692"/>
    </source>
</evidence>
<sequence length="321" mass="33375">MRSRELSVAVFLAFLALLLALFAPGFYNTSNALNLLVNMSYLMIAAVGMTAVILTGQIDISVGAILAACATVAGYSAKAGVPIPAVFLLAVATGAALGAVNGALVAYVRVHSIVVTLATLAVVRGAIILITGGSWIYDLPANFRALGTGTLLGVPIPVWLMAGVTLLGWYLLSHTRWGRSVYALGSSPEAARLAGIPVRWTQLSVFVFQGALVGVATMAFATRFTTIQSNTGSGFEFLVITAVVVGGTNIFGGSGTLLGTFLGALLVSATGTTLTFLRISAFWEGALQGLFILVSVTLDAIRSRRTPLSRTHVEEPLDVPT</sequence>
<keyword evidence="5" id="KW-0997">Cell inner membrane</keyword>
<feature type="transmembrane region" description="Helical" evidence="11">
    <location>
        <begin position="114"/>
        <end position="137"/>
    </location>
</feature>
<feature type="transmembrane region" description="Helical" evidence="11">
    <location>
        <begin position="203"/>
        <end position="221"/>
    </location>
</feature>
<dbReference type="InterPro" id="IPR001851">
    <property type="entry name" value="ABC_transp_permease"/>
</dbReference>
<keyword evidence="4" id="KW-1003">Cell membrane</keyword>
<dbReference type="OrthoDB" id="192433at2"/>
<evidence type="ECO:0000256" key="3">
    <source>
        <dbReference type="ARBA" id="ARBA00022448"/>
    </source>
</evidence>
<keyword evidence="6 11" id="KW-0812">Transmembrane</keyword>
<organism evidence="12 13">
    <name type="scientific">Truepera radiovictrix (strain DSM 17093 / CIP 108686 / LMG 22925 / RQ-24)</name>
    <dbReference type="NCBI Taxonomy" id="649638"/>
    <lineage>
        <taxon>Bacteria</taxon>
        <taxon>Thermotogati</taxon>
        <taxon>Deinococcota</taxon>
        <taxon>Deinococci</taxon>
        <taxon>Trueperales</taxon>
        <taxon>Trueperaceae</taxon>
        <taxon>Truepera</taxon>
    </lineage>
</organism>
<dbReference type="HOGENOM" id="CLU_028880_0_1_0"/>
<dbReference type="PANTHER" id="PTHR32196">
    <property type="entry name" value="ABC TRANSPORTER PERMEASE PROTEIN YPHD-RELATED-RELATED"/>
    <property type="match status" value="1"/>
</dbReference>
<dbReference type="GO" id="GO:0022857">
    <property type="term" value="F:transmembrane transporter activity"/>
    <property type="evidence" value="ECO:0007669"/>
    <property type="project" value="InterPro"/>
</dbReference>
<dbReference type="KEGG" id="tra:Trad_1142"/>
<dbReference type="Pfam" id="PF02653">
    <property type="entry name" value="BPD_transp_2"/>
    <property type="match status" value="1"/>
</dbReference>
<keyword evidence="7 11" id="KW-1133">Transmembrane helix</keyword>
<keyword evidence="3" id="KW-0813">Transport</keyword>
<accession>D7CW04</accession>
<dbReference type="eggNOG" id="COG1172">
    <property type="taxonomic scope" value="Bacteria"/>
</dbReference>
<gene>
    <name evidence="12" type="ordered locus">Trad_1142</name>
</gene>
<evidence type="ECO:0000256" key="11">
    <source>
        <dbReference type="SAM" id="Phobius"/>
    </source>
</evidence>
<feature type="transmembrane region" description="Helical" evidence="11">
    <location>
        <begin position="32"/>
        <end position="53"/>
    </location>
</feature>
<reference evidence="13" key="1">
    <citation type="submission" date="2010-05" db="EMBL/GenBank/DDBJ databases">
        <title>The complete genome of Truepera radiovictris DSM 17093.</title>
        <authorList>
            <consortium name="US DOE Joint Genome Institute (JGI-PGF)"/>
            <person name="Lucas S."/>
            <person name="Copeland A."/>
            <person name="Lapidus A."/>
            <person name="Glavina del Rio T."/>
            <person name="Dalin E."/>
            <person name="Tice H."/>
            <person name="Bruce D."/>
            <person name="Goodwin L."/>
            <person name="Pitluck S."/>
            <person name="Kyrpides N."/>
            <person name="Mavromatis K."/>
            <person name="Ovchinnikova G."/>
            <person name="Munk A.C."/>
            <person name="Detter J.C."/>
            <person name="Han C."/>
            <person name="Tapia R."/>
            <person name="Land M."/>
            <person name="Hauser L."/>
            <person name="Markowitz V."/>
            <person name="Cheng J.-F."/>
            <person name="Hugenholtz P."/>
            <person name="Woyke T."/>
            <person name="Wu D."/>
            <person name="Tindall B."/>
            <person name="Pomrenke H.G."/>
            <person name="Brambilla E."/>
            <person name="Klenk H.-P."/>
            <person name="Eisen J.A."/>
        </authorList>
    </citation>
    <scope>NUCLEOTIDE SEQUENCE [LARGE SCALE GENOMIC DNA]</scope>
    <source>
        <strain evidence="13">DSM 17093 / CIP 108686 / LMG 22925 / RQ-24</strain>
    </source>
</reference>
<evidence type="ECO:0000256" key="8">
    <source>
        <dbReference type="ARBA" id="ARBA00023136"/>
    </source>
</evidence>
<comment type="subunit">
    <text evidence="2">The complex is composed of two ATP-binding proteins (LsrA), two transmembrane proteins (LsrC and LsrD) and a solute-binding protein (LsrB).</text>
</comment>
<evidence type="ECO:0000256" key="7">
    <source>
        <dbReference type="ARBA" id="ARBA00022989"/>
    </source>
</evidence>
<evidence type="ECO:0000313" key="13">
    <source>
        <dbReference type="Proteomes" id="UP000000379"/>
    </source>
</evidence>
<keyword evidence="13" id="KW-1185">Reference proteome</keyword>
<evidence type="ECO:0000256" key="5">
    <source>
        <dbReference type="ARBA" id="ARBA00022519"/>
    </source>
</evidence>
<evidence type="ECO:0000256" key="9">
    <source>
        <dbReference type="ARBA" id="ARBA00025439"/>
    </source>
</evidence>
<dbReference type="AlphaFoldDB" id="D7CW04"/>
<feature type="transmembrane region" description="Helical" evidence="11">
    <location>
        <begin position="258"/>
        <end position="279"/>
    </location>
</feature>
<keyword evidence="8 11" id="KW-0472">Membrane</keyword>
<feature type="transmembrane region" description="Helical" evidence="11">
    <location>
        <begin position="233"/>
        <end position="251"/>
    </location>
</feature>
<comment type="function">
    <text evidence="9">Part of the ABC transporter complex LsrABCD involved in autoinducer 2 (AI-2) import. Probably responsible for the translocation of the substrate across the membrane.</text>
</comment>
<dbReference type="PANTHER" id="PTHR32196:SF29">
    <property type="entry name" value="AUTOINDUCER 2 IMPORT SYSTEM PERMEASE PROTEIN LSRC"/>
    <property type="match status" value="1"/>
</dbReference>
<name>D7CW04_TRURR</name>
<evidence type="ECO:0000256" key="4">
    <source>
        <dbReference type="ARBA" id="ARBA00022475"/>
    </source>
</evidence>
<feature type="transmembrane region" description="Helical" evidence="11">
    <location>
        <begin position="83"/>
        <end position="107"/>
    </location>
</feature>
<feature type="transmembrane region" description="Helical" evidence="11">
    <location>
        <begin position="60"/>
        <end position="77"/>
    </location>
</feature>
<reference evidence="12 13" key="2">
    <citation type="journal article" date="2011" name="Stand. Genomic Sci.">
        <title>Complete genome sequence of Truepera radiovictrix type strain (RQ-24).</title>
        <authorList>
            <person name="Ivanova N."/>
            <person name="Rohde C."/>
            <person name="Munk C."/>
            <person name="Nolan M."/>
            <person name="Lucas S."/>
            <person name="Del Rio T.G."/>
            <person name="Tice H."/>
            <person name="Deshpande S."/>
            <person name="Cheng J.F."/>
            <person name="Tapia R."/>
            <person name="Han C."/>
            <person name="Goodwin L."/>
            <person name="Pitluck S."/>
            <person name="Liolios K."/>
            <person name="Mavromatis K."/>
            <person name="Mikhailova N."/>
            <person name="Pati A."/>
            <person name="Chen A."/>
            <person name="Palaniappan K."/>
            <person name="Land M."/>
            <person name="Hauser L."/>
            <person name="Chang Y.J."/>
            <person name="Jeffries C.D."/>
            <person name="Brambilla E."/>
            <person name="Rohde M."/>
            <person name="Goker M."/>
            <person name="Tindall B.J."/>
            <person name="Woyke T."/>
            <person name="Bristow J."/>
            <person name="Eisen J.A."/>
            <person name="Markowitz V."/>
            <person name="Hugenholtz P."/>
            <person name="Kyrpides N.C."/>
            <person name="Klenk H.P."/>
            <person name="Lapidus A."/>
        </authorList>
    </citation>
    <scope>NUCLEOTIDE SEQUENCE [LARGE SCALE GENOMIC DNA]</scope>
    <source>
        <strain evidence="13">DSM 17093 / CIP 108686 / LMG 22925 / RQ-24</strain>
    </source>
</reference>
<proteinExistence type="predicted"/>
<evidence type="ECO:0000256" key="2">
    <source>
        <dbReference type="ARBA" id="ARBA00011262"/>
    </source>
</evidence>
<dbReference type="RefSeq" id="WP_013177638.1">
    <property type="nucleotide sequence ID" value="NC_014221.1"/>
</dbReference>